<evidence type="ECO:0000259" key="13">
    <source>
        <dbReference type="PROSITE" id="PS50929"/>
    </source>
</evidence>
<dbReference type="SUPFAM" id="SSF90123">
    <property type="entry name" value="ABC transporter transmembrane region"/>
    <property type="match status" value="6"/>
</dbReference>
<feature type="domain" description="ABC transporter" evidence="12">
    <location>
        <begin position="417"/>
        <end position="646"/>
    </location>
</feature>
<dbReference type="InterPro" id="IPR011527">
    <property type="entry name" value="ABC1_TM_dom"/>
</dbReference>
<dbReference type="PANTHER" id="PTHR24223:SF443">
    <property type="entry name" value="MULTIDRUG-RESISTANCE LIKE PROTEIN 1, ISOFORM I"/>
    <property type="match status" value="1"/>
</dbReference>
<feature type="domain" description="ABC transmembrane type-1" evidence="13">
    <location>
        <begin position="107"/>
        <end position="389"/>
    </location>
</feature>
<dbReference type="Proteomes" id="UP000019132">
    <property type="component" value="Unassembled WGS sequence"/>
</dbReference>
<feature type="transmembrane region" description="Helical" evidence="11">
    <location>
        <begin position="247"/>
        <end position="270"/>
    </location>
</feature>
<feature type="transmembrane region" description="Helical" evidence="11">
    <location>
        <begin position="2652"/>
        <end position="2677"/>
    </location>
</feature>
<dbReference type="InterPro" id="IPR050173">
    <property type="entry name" value="ABC_transporter_C-like"/>
</dbReference>
<dbReference type="VEuPathDB" id="FungiDB:PYU1_G006549"/>
<feature type="domain" description="ABC transmembrane type-1" evidence="13">
    <location>
        <begin position="700"/>
        <end position="893"/>
    </location>
</feature>
<evidence type="ECO:0000256" key="6">
    <source>
        <dbReference type="ARBA" id="ARBA00022741"/>
    </source>
</evidence>
<keyword evidence="4 11" id="KW-0812">Transmembrane</keyword>
<feature type="transmembrane region" description="Helical" evidence="11">
    <location>
        <begin position="3244"/>
        <end position="3265"/>
    </location>
</feature>
<feature type="transmembrane region" description="Helical" evidence="11">
    <location>
        <begin position="3364"/>
        <end position="3382"/>
    </location>
</feature>
<feature type="transmembrane region" description="Helical" evidence="11">
    <location>
        <begin position="3121"/>
        <end position="3144"/>
    </location>
</feature>
<feature type="domain" description="ABC transmembrane type-1" evidence="13">
    <location>
        <begin position="3135"/>
        <end position="3413"/>
    </location>
</feature>
<feature type="transmembrane region" description="Helical" evidence="11">
    <location>
        <begin position="99"/>
        <end position="124"/>
    </location>
</feature>
<dbReference type="SMART" id="SM00382">
    <property type="entry name" value="AAA"/>
    <property type="match status" value="6"/>
</dbReference>
<dbReference type="GO" id="GO:0016887">
    <property type="term" value="F:ATP hydrolysis activity"/>
    <property type="evidence" value="ECO:0007669"/>
    <property type="project" value="InterPro"/>
</dbReference>
<protein>
    <submittedName>
        <fullName evidence="14">Uncharacterized protein</fullName>
    </submittedName>
</protein>
<dbReference type="Gene3D" id="1.20.1560.10">
    <property type="entry name" value="ABC transporter type 1, transmembrane domain"/>
    <property type="match status" value="6"/>
</dbReference>
<feature type="domain" description="ABC transporter" evidence="12">
    <location>
        <begin position="948"/>
        <end position="1182"/>
    </location>
</feature>
<feature type="transmembrane region" description="Helical" evidence="11">
    <location>
        <begin position="2581"/>
        <end position="2598"/>
    </location>
</feature>
<feature type="transmembrane region" description="Helical" evidence="11">
    <location>
        <begin position="2084"/>
        <end position="2102"/>
    </location>
</feature>
<sequence>MSLSRLQPADRRSDGYGSFAAASPTKQQHGRPHHPVRDASFASRMLFSFANPLFQIGNERQLNLSDLYELEGENVTATAYATYKTQFDKHNGSIARAMIATYGLPFVVCGFGALFSSACAVFAPQVLHHVVNAFTAPEIDFDDLALWLGAFFVSRIVNAIVAAQMGFYLELFALRLTQALKSLLFQKSIRRNLAQSKKQKDAVDISNLYTSDVTNVLWAAFQINSLWILPLQIVIVVYMLYDVIGLAAFAGLAVIGVTMLTSFLIAMLTGKAFKDIMARKDERMKTIKEVFGAIQIVKFNAWEPQFAKKIDALRKIELQAVAKYMFLNSASVFVLWTSPIFVSTVSFAVYSLVMGQTLTAAKVFTAIALFNAVRDPLRDLPNVIQTCIQAQVSLKRMGEFLALDEFDSDNVVRDDPHQSRDVVVAVVNGSFGWTHKSPILKNVNVKVKKGDLVVVHGTVGTGKSSLCSALLGEMEKISGSVFVRGGVAYYSQQTWIQNATIRENILFGNNYDHQRYQKVLDACGLVTDLAHFPGGDATEIGQKGVNLSGGQKARVCLARACYSDADVFILDSPLAAVDAVVQSEIFGKCICGLLEHKTIILVTHNPDIIASEAANYKILVRGGELTGTREDTVKPRHYFAPKLSPRKVKQAHEQEESDERKVKMTLAGKLVEDEEREEGRVAKSVFLQYFQAIGGLNVCLFLIIVQVLWQGFQIGSDLWLSHWTGQKIEAYNETETEHNMTIYTLLGAAGALMVLVRTLTVAFVGLRASRQLFEIMTHALLHAPLRFFDANPIGRIVNRYSDDVSTVDFNLPFAFGSVLGGFFFTVFQLATAVYTVSFLGVMIVPLVYMYVKVANFYLAPSREISRLWKVTASPVLSHVTETEEGVTQIRAFGPEYVQRALATNFERIDLSNKVCPERILEYAAIPPEGSEKTLVIEPSPEWPRHGTIKFDNVVFSYKEGAPAVLKGLSFDIKNNEKIGIVGRTGAGKSSLTMALFRINELDTGRILIDGEDISTMPLRSLRSKLSIIPQAPVLFKGTLRAYMDPFDEFTDADIWSAFEKVEMKEQIGALENQLSYELSENGENFSVGERQMLCMARALLTQTRIVVMDEATASIDHATEKKLQTMIDRDFKDATVLTIAHRLATVLDSDRIMVLSDGKVVEFDSPGNLVQNPKGVFYQLAKEGGTSLLQAPTDRGYGSLPTGESSPTIKGGPSDASFLSRILFSFANPLFRLGNQRQLNVDDLWELTRENEASTAYAKYKIQFDKHNGSIAKALASTYGFLFVLCGLAALFSTACAVFAPAVLHHVIDAFTAPEIDVGDLTMWLGVFFASRLINSIVIAQMGYYLELLALRLTVALKALLFRKAIRRSLKSKSAAKAVDISNLYTSDVGSILSAAYQLNDLWIMPLQIGVVIYMLYAVIGLAAFAGLGVIGISMLVSFFVAKLIGKTYQELMARKDDRMKTIKEVFGAIQIVKFNAWESQFADKIQQQRKLELSALIKLLYCVSASPLTAAKVFTAIALFNAIRDPLRDFPGVIQTCIRAKVSLTRMREYLELDEYDTKNIARSKERGKSCGTAIAVENGSFGWSKDTPILENVILKVENGDLVVVHGAVGAGKSSLCAALLGEMDKISGCVFVRGRVAYYSQQTWIQNMTIRENILFGNSYDHERYQKVLDACGLFPDLAEFPGGDATEIGQKGINLSGGQKARVSLARACYSDADIFILDSPLAAVDAVVQNEIFKKCICGLLADKTVVLVTHNPDIIASKAVNYKILVENRQLTGERHDVVKPRSRYALSSPFSRSAVKEAAPALGTDLASKAAKANAGRLVDDEVRVDGRVSKRVFLEYLNAAGGWKVCFLLVLVQTLWQSLQISSDLWLSHWTDQKNAALSTGTTEYNMTMYALLSGGSALMVLARTVVVAIGGLRASRHFFDHMASALLKAPLRFFDANPIGRIVNRFSDDVSVIDFDLQFSFSSLSVRLFFTIFQLATAVYMVSYLGLFILPLIFIYVNVVQFYLAPSREISRLMKTTASPALSHVSESEEGVAIIRAFGSEYIERAFAENFRRIDENNKVRFVLNVVQQWFQLRMQLLGCGIVIVVVSSLVYLRDFLSPGLVGLAFSYALGVDGRLSTLVQAWSWVEIEMVSPERILEYAAIPPEGSEKTLVIEPSPEWPRHGTIKFDNVVFSYKEGAPAVLKGLSFDIKNNEKIGIVGRTGAGKSSLTMALFRINELDTGRILIDGEDISTMPLRSLRSKLSIIPQAPVLFKGTLRAYMDPFDEFTDADIWSAFEKVEMKEQIGALENQLSYELSENGENFSVGERQMLCMARALLTQTRIVVMDEATASIDHATEKKLQTMIDRDFKDATVLTIAHRLATVLDSDRIMVLSDGKVVEFDSPGNLVQNPKGVFYQLAKEGGCLGGISTGGAHYRIYSVESKRHFPIQRMSGTPLQPSNKPAPRYGAVPADANGAKTPAVGSGPRDASFLSRMLFSYINPLMQVGNERQLGVDDMWELEGANTSVAAFETYNAQFVKYKGSIPRAMVAAYGLPFLLCGLAALFSAGCAVFAPAVLHHVIDAFTAPEIDVENLVLWLGTFFVSRILNAIVSAQMSFYLQLVAIRMTVALKSLLFRKAIRRSTQSKNDARAVDISNLYTSDVNNILMAAFQINSLWILPLQIIVVVYMLYDVIGLAAFAGLAVIGSSMLVSFFIAIAIGGSFKDIMARKDARMRTIKEAFGAIQIVKFNAWEGQFAEKIRVLRVFELEAVARYLYLISASIFVLWASPIFVSMVSFAVYSLVMDQILTAAKVFTAIALFNAIRDPLRDLPNVIQTLIQAQVSLTRMAEFLELDEYDPANVIRDDPSQPKDVDIAITNGSFGWAKDAPLLKNVNVTVKKGDLVVIHGVVGGGKSSFCSALLGEMEKISGSVFVRGRVAHYSQQTWIQNMTIRDNILFGKAYDKQKYQEVLDACGLLPDLAGFPGGDATEIGQKGVNLSGGQKARVCLARACYSDADVLILDSPLAAVDAVVQSEIFGKCICGLLESKTIVLVTHSPDIIASDAANYKILVENGELKGIRYEPEKPRSFYAPTVSPRMIKKAHEHETEESKAAMADAGRLVSDEGRGEGRVSKTVFLNYFNAIGGAKVCVFLILTQIVWQVSQVSSDFWLSNWTGQKFGAYNEEETEYNMIVYAILSSSAALMVLVRTLTIAIVGLRASKQLFDMMTRALLSAPLRFFDANPIGRIVNRYGDDVSTVDFNLPIAFGSFLSIFFFTVFQLATAVHTVSFLGFLIIPLIYMYVKVANFFLGPSREISRIMKTTASPVLSHVNESEEGVALIRAFGPEYVERSLVENFARIDVNNKVWLVMNVGRQWFQVRMQLLGCGVVILVVSSLVYLRDMVTPGLVGLAFTYALSVDGRLSSLVQIWSWFEMMMVSPERILEYAAIPPEGSEKTLVIEPSPEWPRHGTIKFDNVVFSYKEGAPAVLKGLSFDIKNNEKIGIVGRTGAGKSSLTMALFRINELDTGRILIDGEDISTMPLRSLRSKLSIIPQAPVLFKGTLRAYMDPFDEFTDADIWSAFEKVEMKEQIGALENQLSYELSENGENFSVGERQMLCMARALLTQTRIVVMDEATASIDHATEKKLQTMIDRDFKDATVLTIAHRLATVLDSDRIMVLSDGKVVEFDSPGNLVQNPKGVFYQLAKEGGYLDRLP</sequence>
<dbReference type="GO" id="GO:0005774">
    <property type="term" value="C:vacuolar membrane"/>
    <property type="evidence" value="ECO:0007669"/>
    <property type="project" value="UniProtKB-SubCell"/>
</dbReference>
<reference evidence="15" key="2">
    <citation type="submission" date="2010-04" db="EMBL/GenBank/DDBJ databases">
        <authorList>
            <person name="Buell R."/>
            <person name="Hamilton J."/>
            <person name="Hostetler J."/>
        </authorList>
    </citation>
    <scope>NUCLEOTIDE SEQUENCE [LARGE SCALE GENOMIC DNA]</scope>
    <source>
        <strain evidence="15">DAOM:BR144</strain>
    </source>
</reference>
<feature type="transmembrane region" description="Helical" evidence="11">
    <location>
        <begin position="144"/>
        <end position="169"/>
    </location>
</feature>
<feature type="transmembrane region" description="Helical" evidence="11">
    <location>
        <begin position="3271"/>
        <end position="3293"/>
    </location>
</feature>
<evidence type="ECO:0000256" key="2">
    <source>
        <dbReference type="ARBA" id="ARBA00009726"/>
    </source>
</evidence>
<feature type="domain" description="ABC transporter" evidence="12">
    <location>
        <begin position="2174"/>
        <end position="2408"/>
    </location>
</feature>
<feature type="transmembrane region" description="Helical" evidence="11">
    <location>
        <begin position="1324"/>
        <end position="1346"/>
    </location>
</feature>
<keyword evidence="15" id="KW-1185">Reference proteome</keyword>
<feature type="region of interest" description="Disordered" evidence="10">
    <location>
        <begin position="1"/>
        <end position="35"/>
    </location>
</feature>
<dbReference type="PROSITE" id="PS50893">
    <property type="entry name" value="ABC_TRANSPORTER_2"/>
    <property type="match status" value="6"/>
</dbReference>
<dbReference type="CDD" id="cd18579">
    <property type="entry name" value="ABC_6TM_ABCC_D1"/>
    <property type="match status" value="3"/>
</dbReference>
<dbReference type="FunFam" id="1.20.1560.10:FF:000362">
    <property type="entry name" value="Uncharacterized protein"/>
    <property type="match status" value="2"/>
</dbReference>
<keyword evidence="5" id="KW-0677">Repeat</keyword>
<dbReference type="CDD" id="cd03250">
    <property type="entry name" value="ABCC_MRP_domain1"/>
    <property type="match status" value="3"/>
</dbReference>
<evidence type="ECO:0000256" key="3">
    <source>
        <dbReference type="ARBA" id="ARBA00022448"/>
    </source>
</evidence>
<feature type="transmembrane region" description="Helical" evidence="11">
    <location>
        <begin position="2536"/>
        <end position="2560"/>
    </location>
</feature>
<feature type="transmembrane region" description="Helical" evidence="11">
    <location>
        <begin position="836"/>
        <end position="859"/>
    </location>
</feature>
<dbReference type="Pfam" id="PF00005">
    <property type="entry name" value="ABC_tran"/>
    <property type="match status" value="6"/>
</dbReference>
<keyword evidence="9 11" id="KW-0472">Membrane</keyword>
<evidence type="ECO:0000256" key="10">
    <source>
        <dbReference type="SAM" id="MobiDB-lite"/>
    </source>
</evidence>
<dbReference type="InterPro" id="IPR003593">
    <property type="entry name" value="AAA+_ATPase"/>
</dbReference>
<dbReference type="InterPro" id="IPR044726">
    <property type="entry name" value="ABCC_6TM_D2"/>
</dbReference>
<dbReference type="InterPro" id="IPR036640">
    <property type="entry name" value="ABC1_TM_sf"/>
</dbReference>
<feature type="transmembrane region" description="Helical" evidence="11">
    <location>
        <begin position="2683"/>
        <end position="2709"/>
    </location>
</feature>
<dbReference type="InterPro" id="IPR017871">
    <property type="entry name" value="ABC_transporter-like_CS"/>
</dbReference>
<dbReference type="NCBIfam" id="NF010167">
    <property type="entry name" value="PRK13648.1"/>
    <property type="match status" value="9"/>
</dbReference>
<dbReference type="PROSITE" id="PS00211">
    <property type="entry name" value="ABC_TRANSPORTER_1"/>
    <property type="match status" value="3"/>
</dbReference>
<dbReference type="GO" id="GO:0140359">
    <property type="term" value="F:ABC-type transporter activity"/>
    <property type="evidence" value="ECO:0007669"/>
    <property type="project" value="InterPro"/>
</dbReference>
<dbReference type="CDD" id="cd03244">
    <property type="entry name" value="ABCC_MRP_domain2"/>
    <property type="match status" value="3"/>
</dbReference>
<feature type="domain" description="ABC transporter" evidence="12">
    <location>
        <begin position="1576"/>
        <end position="1798"/>
    </location>
</feature>
<dbReference type="FunFam" id="1.20.1560.10:FF:000013">
    <property type="entry name" value="ABC transporter C family member 2"/>
    <property type="match status" value="1"/>
</dbReference>
<dbReference type="InParanoid" id="K3WNL9"/>
<evidence type="ECO:0000256" key="1">
    <source>
        <dbReference type="ARBA" id="ARBA00004128"/>
    </source>
</evidence>
<organism evidence="14 15">
    <name type="scientific">Globisporangium ultimum (strain ATCC 200006 / CBS 805.95 / DAOM BR144)</name>
    <name type="common">Pythium ultimum</name>
    <dbReference type="NCBI Taxonomy" id="431595"/>
    <lineage>
        <taxon>Eukaryota</taxon>
        <taxon>Sar</taxon>
        <taxon>Stramenopiles</taxon>
        <taxon>Oomycota</taxon>
        <taxon>Peronosporomycetes</taxon>
        <taxon>Pythiales</taxon>
        <taxon>Pythiaceae</taxon>
        <taxon>Globisporangium</taxon>
    </lineage>
</organism>
<dbReference type="FunFam" id="3.40.50.300:FF:000997">
    <property type="entry name" value="Multidrug resistance-associated protein 1"/>
    <property type="match status" value="3"/>
</dbReference>
<evidence type="ECO:0000313" key="14">
    <source>
        <dbReference type="EnsemblProtists" id="PYU1_T006561"/>
    </source>
</evidence>
<evidence type="ECO:0000256" key="11">
    <source>
        <dbReference type="SAM" id="Phobius"/>
    </source>
</evidence>
<dbReference type="STRING" id="431595.K3WNL9"/>
<dbReference type="InterPro" id="IPR027417">
    <property type="entry name" value="P-loop_NTPase"/>
</dbReference>
<reference evidence="14" key="3">
    <citation type="submission" date="2015-02" db="UniProtKB">
        <authorList>
            <consortium name="EnsemblProtists"/>
        </authorList>
    </citation>
    <scope>IDENTIFICATION</scope>
    <source>
        <strain evidence="14">DAOM BR144</strain>
    </source>
</reference>
<feature type="region of interest" description="Disordered" evidence="10">
    <location>
        <begin position="1192"/>
        <end position="1211"/>
    </location>
</feature>
<feature type="transmembrane region" description="Helical" evidence="11">
    <location>
        <begin position="216"/>
        <end position="241"/>
    </location>
</feature>
<evidence type="ECO:0000256" key="9">
    <source>
        <dbReference type="ARBA" id="ARBA00023136"/>
    </source>
</evidence>
<dbReference type="PANTHER" id="PTHR24223">
    <property type="entry name" value="ATP-BINDING CASSETTE SUB-FAMILY C"/>
    <property type="match status" value="1"/>
</dbReference>
<feature type="domain" description="ABC transmembrane type-1" evidence="13">
    <location>
        <begin position="1284"/>
        <end position="1521"/>
    </location>
</feature>
<proteinExistence type="inferred from homology"/>
<evidence type="ECO:0000256" key="7">
    <source>
        <dbReference type="ARBA" id="ARBA00022840"/>
    </source>
</evidence>
<dbReference type="GO" id="GO:0005524">
    <property type="term" value="F:ATP binding"/>
    <property type="evidence" value="ECO:0007669"/>
    <property type="project" value="UniProtKB-KW"/>
</dbReference>
<keyword evidence="6" id="KW-0547">Nucleotide-binding</keyword>
<dbReference type="InterPro" id="IPR044746">
    <property type="entry name" value="ABCC_6TM_D1"/>
</dbReference>
<dbReference type="EMBL" id="GL376604">
    <property type="status" value="NOT_ANNOTATED_CDS"/>
    <property type="molecule type" value="Genomic_DNA"/>
</dbReference>
<dbReference type="eggNOG" id="KOG0054">
    <property type="taxonomic scope" value="Eukaryota"/>
</dbReference>
<dbReference type="FunFam" id="3.40.50.300:FF:000610">
    <property type="entry name" value="Multidrug resistance-associated ABC transporter"/>
    <property type="match status" value="3"/>
</dbReference>
<dbReference type="CDD" id="cd18580">
    <property type="entry name" value="ABC_6TM_ABCC_D2"/>
    <property type="match status" value="3"/>
</dbReference>
<keyword evidence="3" id="KW-0813">Transport</keyword>
<feature type="transmembrane region" description="Helical" evidence="11">
    <location>
        <begin position="2760"/>
        <end position="2786"/>
    </location>
</feature>
<feature type="domain" description="ABC transmembrane type-1" evidence="13">
    <location>
        <begin position="2544"/>
        <end position="2825"/>
    </location>
</feature>
<feature type="transmembrane region" description="Helical" evidence="11">
    <location>
        <begin position="809"/>
        <end position="830"/>
    </location>
</feature>
<dbReference type="Gene3D" id="3.40.50.300">
    <property type="entry name" value="P-loop containing nucleotide triphosphate hydrolases"/>
    <property type="match status" value="6"/>
</dbReference>
<feature type="transmembrane region" description="Helical" evidence="11">
    <location>
        <begin position="3176"/>
        <end position="3201"/>
    </location>
</feature>
<accession>K3WNL9</accession>
<dbReference type="PROSITE" id="PS50929">
    <property type="entry name" value="ABC_TM1F"/>
    <property type="match status" value="6"/>
</dbReference>
<evidence type="ECO:0000259" key="12">
    <source>
        <dbReference type="PROSITE" id="PS50893"/>
    </source>
</evidence>
<feature type="domain" description="ABC transporter" evidence="12">
    <location>
        <begin position="3454"/>
        <end position="3688"/>
    </location>
</feature>
<name>K3WNL9_GLOUD</name>
<evidence type="ECO:0000256" key="8">
    <source>
        <dbReference type="ARBA" id="ARBA00022989"/>
    </source>
</evidence>
<dbReference type="SUPFAM" id="SSF52540">
    <property type="entry name" value="P-loop containing nucleoside triphosphate hydrolases"/>
    <property type="match status" value="6"/>
</dbReference>
<dbReference type="Pfam" id="PF00664">
    <property type="entry name" value="ABC_membrane"/>
    <property type="match status" value="6"/>
</dbReference>
<feature type="domain" description="ABC transmembrane type-1" evidence="13">
    <location>
        <begin position="1855"/>
        <end position="2133"/>
    </location>
</feature>
<evidence type="ECO:0000313" key="15">
    <source>
        <dbReference type="Proteomes" id="UP000019132"/>
    </source>
</evidence>
<evidence type="ECO:0000256" key="4">
    <source>
        <dbReference type="ARBA" id="ARBA00022692"/>
    </source>
</evidence>
<feature type="domain" description="ABC transporter" evidence="12">
    <location>
        <begin position="2855"/>
        <end position="3083"/>
    </location>
</feature>
<keyword evidence="8 11" id="KW-1133">Transmembrane helix</keyword>
<feature type="transmembrane region" description="Helical" evidence="11">
    <location>
        <begin position="742"/>
        <end position="766"/>
    </location>
</feature>
<keyword evidence="7" id="KW-0067">ATP-binding</keyword>
<dbReference type="InterPro" id="IPR003439">
    <property type="entry name" value="ABC_transporter-like_ATP-bd"/>
</dbReference>
<reference evidence="15" key="1">
    <citation type="journal article" date="2010" name="Genome Biol.">
        <title>Genome sequence of the necrotrophic plant pathogen Pythium ultimum reveals original pathogenicity mechanisms and effector repertoire.</title>
        <authorList>
            <person name="Levesque C.A."/>
            <person name="Brouwer H."/>
            <person name="Cano L."/>
            <person name="Hamilton J.P."/>
            <person name="Holt C."/>
            <person name="Huitema E."/>
            <person name="Raffaele S."/>
            <person name="Robideau G.P."/>
            <person name="Thines M."/>
            <person name="Win J."/>
            <person name="Zerillo M.M."/>
            <person name="Beakes G.W."/>
            <person name="Boore J.L."/>
            <person name="Busam D."/>
            <person name="Dumas B."/>
            <person name="Ferriera S."/>
            <person name="Fuerstenberg S.I."/>
            <person name="Gachon C.M."/>
            <person name="Gaulin E."/>
            <person name="Govers F."/>
            <person name="Grenville-Briggs L."/>
            <person name="Horner N."/>
            <person name="Hostetler J."/>
            <person name="Jiang R.H."/>
            <person name="Johnson J."/>
            <person name="Krajaejun T."/>
            <person name="Lin H."/>
            <person name="Meijer H.J."/>
            <person name="Moore B."/>
            <person name="Morris P."/>
            <person name="Phuntmart V."/>
            <person name="Puiu D."/>
            <person name="Shetty J."/>
            <person name="Stajich J.E."/>
            <person name="Tripathy S."/>
            <person name="Wawra S."/>
            <person name="van West P."/>
            <person name="Whitty B.R."/>
            <person name="Coutinho P.M."/>
            <person name="Henrissat B."/>
            <person name="Martin F."/>
            <person name="Thomas P.D."/>
            <person name="Tyler B.M."/>
            <person name="De Vries R.P."/>
            <person name="Kamoun S."/>
            <person name="Yandell M."/>
            <person name="Tisserat N."/>
            <person name="Buell C.R."/>
        </authorList>
    </citation>
    <scope>NUCLEOTIDE SEQUENCE</scope>
    <source>
        <strain evidence="15">DAOM:BR144</strain>
    </source>
</reference>
<comment type="subcellular location">
    <subcellularLocation>
        <location evidence="1">Vacuole membrane</location>
        <topology evidence="1">Multi-pass membrane protein</topology>
    </subcellularLocation>
</comment>
<feature type="transmembrane region" description="Helical" evidence="11">
    <location>
        <begin position="1997"/>
        <end position="2014"/>
    </location>
</feature>
<dbReference type="EnsemblProtists" id="PYU1_T006561">
    <property type="protein sequence ID" value="PYU1_T006561"/>
    <property type="gene ID" value="PYU1_G006549"/>
</dbReference>
<comment type="similarity">
    <text evidence="2">Belongs to the ABC transporter superfamily. ABCC family. Conjugate transporter (TC 3.A.1.208) subfamily.</text>
</comment>
<dbReference type="HOGENOM" id="CLU_223774_0_0_1"/>
<feature type="transmembrane region" description="Helical" evidence="11">
    <location>
        <begin position="1279"/>
        <end position="1304"/>
    </location>
</feature>
<evidence type="ECO:0000256" key="5">
    <source>
        <dbReference type="ARBA" id="ARBA00022737"/>
    </source>
</evidence>
<dbReference type="FunFam" id="1.20.1560.10:FF:000063">
    <property type="entry name" value="Multidrug resistance protein ABC transporter"/>
    <property type="match status" value="2"/>
</dbReference>
<feature type="transmembrane region" description="Helical" evidence="11">
    <location>
        <begin position="686"/>
        <end position="709"/>
    </location>
</feature>